<dbReference type="GO" id="GO:0044715">
    <property type="term" value="F:8-oxo-dGDP phosphatase activity"/>
    <property type="evidence" value="ECO:0007669"/>
    <property type="project" value="TreeGrafter"/>
</dbReference>
<protein>
    <recommendedName>
        <fullName evidence="11">8-oxo-dGTP diphosphatase</fullName>
        <ecNumber evidence="11">3.6.1.55</ecNumber>
    </recommendedName>
</protein>
<dbReference type="OrthoDB" id="9804442at2"/>
<keyword evidence="8" id="KW-0460">Magnesium</keyword>
<dbReference type="InterPro" id="IPR000086">
    <property type="entry name" value="NUDIX_hydrolase_dom"/>
</dbReference>
<dbReference type="PRINTS" id="PR00502">
    <property type="entry name" value="NUDIXFAMILY"/>
</dbReference>
<dbReference type="GO" id="GO:0006260">
    <property type="term" value="P:DNA replication"/>
    <property type="evidence" value="ECO:0007669"/>
    <property type="project" value="UniProtKB-KW"/>
</dbReference>
<dbReference type="PANTHER" id="PTHR47707">
    <property type="entry name" value="8-OXO-DGTP DIPHOSPHATASE"/>
    <property type="match status" value="1"/>
</dbReference>
<evidence type="ECO:0000256" key="4">
    <source>
        <dbReference type="ARBA" id="ARBA00022705"/>
    </source>
</evidence>
<dbReference type="PANTHER" id="PTHR47707:SF1">
    <property type="entry name" value="NUDIX HYDROLASE FAMILY PROTEIN"/>
    <property type="match status" value="1"/>
</dbReference>
<proteinExistence type="inferred from homology"/>
<evidence type="ECO:0000256" key="1">
    <source>
        <dbReference type="ARBA" id="ARBA00001946"/>
    </source>
</evidence>
<dbReference type="GO" id="GO:0035539">
    <property type="term" value="F:8-oxo-7,8-dihydrodeoxyguanosine triphosphate pyrophosphatase activity"/>
    <property type="evidence" value="ECO:0007669"/>
    <property type="project" value="UniProtKB-EC"/>
</dbReference>
<comment type="caution">
    <text evidence="15">The sequence shown here is derived from an EMBL/GenBank/DDBJ whole genome shotgun (WGS) entry which is preliminary data.</text>
</comment>
<dbReference type="EC" id="3.6.1.55" evidence="11"/>
<evidence type="ECO:0000256" key="5">
    <source>
        <dbReference type="ARBA" id="ARBA00022723"/>
    </source>
</evidence>
<organism evidence="15 16">
    <name type="scientific">Jiangella ureilytica</name>
    <dbReference type="NCBI Taxonomy" id="2530374"/>
    <lineage>
        <taxon>Bacteria</taxon>
        <taxon>Bacillati</taxon>
        <taxon>Actinomycetota</taxon>
        <taxon>Actinomycetes</taxon>
        <taxon>Jiangellales</taxon>
        <taxon>Jiangellaceae</taxon>
        <taxon>Jiangella</taxon>
    </lineage>
</organism>
<dbReference type="CDD" id="cd03425">
    <property type="entry name" value="NUDIX_MutT_NudA_like"/>
    <property type="match status" value="1"/>
</dbReference>
<gene>
    <name evidence="15" type="ORF">E1212_24865</name>
</gene>
<keyword evidence="3" id="KW-0515">Mutator protein</keyword>
<dbReference type="PROSITE" id="PS51462">
    <property type="entry name" value="NUDIX"/>
    <property type="match status" value="1"/>
</dbReference>
<name>A0A4R4RDG4_9ACTN</name>
<sequence length="148" mass="16011">MSEPQSPAPGRLVVAAAIVDDLTRPTRLLAARRSEPPELAGGWEFPGGKVEPGEQPLEALHRELREELGIAVDVGPELPGPYDGRWALGPGLSMRLWLVLIIDGEPAPLEDHDELRWLGPGEWASVPWLPADVEVVDALIARSPSARV</sequence>
<dbReference type="Proteomes" id="UP000295621">
    <property type="component" value="Unassembled WGS sequence"/>
</dbReference>
<comment type="cofactor">
    <cofactor evidence="1">
        <name>Mg(2+)</name>
        <dbReference type="ChEBI" id="CHEBI:18420"/>
    </cofactor>
</comment>
<evidence type="ECO:0000256" key="9">
    <source>
        <dbReference type="ARBA" id="ARBA00023204"/>
    </source>
</evidence>
<evidence type="ECO:0000313" key="16">
    <source>
        <dbReference type="Proteomes" id="UP000295621"/>
    </source>
</evidence>
<feature type="region of interest" description="Disordered" evidence="13">
    <location>
        <begin position="31"/>
        <end position="52"/>
    </location>
</feature>
<evidence type="ECO:0000256" key="8">
    <source>
        <dbReference type="ARBA" id="ARBA00022842"/>
    </source>
</evidence>
<keyword evidence="5" id="KW-0479">Metal-binding</keyword>
<evidence type="ECO:0000256" key="11">
    <source>
        <dbReference type="ARBA" id="ARBA00038905"/>
    </source>
</evidence>
<keyword evidence="7 12" id="KW-0378">Hydrolase</keyword>
<dbReference type="InterPro" id="IPR047127">
    <property type="entry name" value="MutT-like"/>
</dbReference>
<reference evidence="15 16" key="1">
    <citation type="submission" date="2019-02" db="EMBL/GenBank/DDBJ databases">
        <title>Draft genome sequences of novel Actinobacteria.</title>
        <authorList>
            <person name="Sahin N."/>
            <person name="Ay H."/>
            <person name="Saygin H."/>
        </authorList>
    </citation>
    <scope>NUCLEOTIDE SEQUENCE [LARGE SCALE GENOMIC DNA]</scope>
    <source>
        <strain evidence="15 16">KC603</strain>
    </source>
</reference>
<dbReference type="GO" id="GO:0044716">
    <property type="term" value="F:8-oxo-GDP phosphatase activity"/>
    <property type="evidence" value="ECO:0007669"/>
    <property type="project" value="TreeGrafter"/>
</dbReference>
<evidence type="ECO:0000256" key="13">
    <source>
        <dbReference type="SAM" id="MobiDB-lite"/>
    </source>
</evidence>
<evidence type="ECO:0000259" key="14">
    <source>
        <dbReference type="PROSITE" id="PS51462"/>
    </source>
</evidence>
<dbReference type="GO" id="GO:0046872">
    <property type="term" value="F:metal ion binding"/>
    <property type="evidence" value="ECO:0007669"/>
    <property type="project" value="UniProtKB-KW"/>
</dbReference>
<evidence type="ECO:0000256" key="12">
    <source>
        <dbReference type="RuleBase" id="RU003476"/>
    </source>
</evidence>
<evidence type="ECO:0000256" key="10">
    <source>
        <dbReference type="ARBA" id="ARBA00035861"/>
    </source>
</evidence>
<evidence type="ECO:0000256" key="2">
    <source>
        <dbReference type="ARBA" id="ARBA00005582"/>
    </source>
</evidence>
<accession>A0A4R4RDG4</accession>
<evidence type="ECO:0000256" key="3">
    <source>
        <dbReference type="ARBA" id="ARBA00022457"/>
    </source>
</evidence>
<dbReference type="AlphaFoldDB" id="A0A4R4RDG4"/>
<keyword evidence="4" id="KW-0235">DNA replication</keyword>
<evidence type="ECO:0000256" key="6">
    <source>
        <dbReference type="ARBA" id="ARBA00022763"/>
    </source>
</evidence>
<evidence type="ECO:0000313" key="15">
    <source>
        <dbReference type="EMBL" id="TDC47220.1"/>
    </source>
</evidence>
<dbReference type="Gene3D" id="3.90.79.10">
    <property type="entry name" value="Nucleoside Triphosphate Pyrophosphohydrolase"/>
    <property type="match status" value="1"/>
</dbReference>
<comment type="catalytic activity">
    <reaction evidence="10">
        <text>8-oxo-dGTP + H2O = 8-oxo-dGMP + diphosphate + H(+)</text>
        <dbReference type="Rhea" id="RHEA:31575"/>
        <dbReference type="ChEBI" id="CHEBI:15377"/>
        <dbReference type="ChEBI" id="CHEBI:15378"/>
        <dbReference type="ChEBI" id="CHEBI:33019"/>
        <dbReference type="ChEBI" id="CHEBI:63224"/>
        <dbReference type="ChEBI" id="CHEBI:77896"/>
        <dbReference type="EC" id="3.6.1.55"/>
    </reaction>
</comment>
<dbReference type="Pfam" id="PF00293">
    <property type="entry name" value="NUDIX"/>
    <property type="match status" value="1"/>
</dbReference>
<feature type="domain" description="Nudix hydrolase" evidence="14">
    <location>
        <begin position="9"/>
        <end position="148"/>
    </location>
</feature>
<dbReference type="InterPro" id="IPR020476">
    <property type="entry name" value="Nudix_hydrolase"/>
</dbReference>
<dbReference type="GO" id="GO:0008413">
    <property type="term" value="F:8-oxo-7,8-dihydroguanosine triphosphate pyrophosphatase activity"/>
    <property type="evidence" value="ECO:0007669"/>
    <property type="project" value="TreeGrafter"/>
</dbReference>
<dbReference type="EMBL" id="SMKL01000079">
    <property type="protein sequence ID" value="TDC47220.1"/>
    <property type="molecule type" value="Genomic_DNA"/>
</dbReference>
<dbReference type="PROSITE" id="PS00893">
    <property type="entry name" value="NUDIX_BOX"/>
    <property type="match status" value="1"/>
</dbReference>
<dbReference type="InterPro" id="IPR015797">
    <property type="entry name" value="NUDIX_hydrolase-like_dom_sf"/>
</dbReference>
<dbReference type="GO" id="GO:0006281">
    <property type="term" value="P:DNA repair"/>
    <property type="evidence" value="ECO:0007669"/>
    <property type="project" value="UniProtKB-KW"/>
</dbReference>
<keyword evidence="16" id="KW-1185">Reference proteome</keyword>
<keyword evidence="9" id="KW-0234">DNA repair</keyword>
<comment type="similarity">
    <text evidence="2 12">Belongs to the Nudix hydrolase family.</text>
</comment>
<keyword evidence="6" id="KW-0227">DNA damage</keyword>
<dbReference type="RefSeq" id="WP_131987488.1">
    <property type="nucleotide sequence ID" value="NZ_SMKL01000079.1"/>
</dbReference>
<dbReference type="InterPro" id="IPR020084">
    <property type="entry name" value="NUDIX_hydrolase_CS"/>
</dbReference>
<evidence type="ECO:0000256" key="7">
    <source>
        <dbReference type="ARBA" id="ARBA00022801"/>
    </source>
</evidence>
<dbReference type="SUPFAM" id="SSF55811">
    <property type="entry name" value="Nudix"/>
    <property type="match status" value="1"/>
</dbReference>